<comment type="subcellular location">
    <subcellularLocation>
        <location evidence="3">Endoplasmic reticulum</location>
    </subcellularLocation>
    <subcellularLocation>
        <location evidence="1">Membrane</location>
        <topology evidence="1">Multi-pass membrane protein</topology>
    </subcellularLocation>
    <subcellularLocation>
        <location evidence="2">Mitochondrion</location>
    </subcellularLocation>
</comment>
<proteinExistence type="inferred from homology"/>
<gene>
    <name evidence="14" type="ORF">Daus18300_012484</name>
</gene>
<evidence type="ECO:0000256" key="7">
    <source>
        <dbReference type="ARBA" id="ARBA00022989"/>
    </source>
</evidence>
<accession>A0ABR3W2N3</accession>
<dbReference type="Gene3D" id="1.20.58.340">
    <property type="entry name" value="Magnesium transport protein CorA, transmembrane region"/>
    <property type="match status" value="1"/>
</dbReference>
<dbReference type="InterPro" id="IPR007751">
    <property type="entry name" value="DUF676_lipase-like"/>
</dbReference>
<dbReference type="SUPFAM" id="SSF53474">
    <property type="entry name" value="alpha/beta-Hydrolases"/>
    <property type="match status" value="1"/>
</dbReference>
<keyword evidence="6" id="KW-0256">Endoplasmic reticulum</keyword>
<dbReference type="Pfam" id="PF01544">
    <property type="entry name" value="CorA"/>
    <property type="match status" value="1"/>
</dbReference>
<keyword evidence="5 12" id="KW-0812">Transmembrane</keyword>
<organism evidence="14 15">
    <name type="scientific">Diaporthe australafricana</name>
    <dbReference type="NCBI Taxonomy" id="127596"/>
    <lineage>
        <taxon>Eukaryota</taxon>
        <taxon>Fungi</taxon>
        <taxon>Dikarya</taxon>
        <taxon>Ascomycota</taxon>
        <taxon>Pezizomycotina</taxon>
        <taxon>Sordariomycetes</taxon>
        <taxon>Sordariomycetidae</taxon>
        <taxon>Diaporthales</taxon>
        <taxon>Diaporthaceae</taxon>
        <taxon>Diaporthe</taxon>
    </lineage>
</organism>
<feature type="compositionally biased region" description="Polar residues" evidence="11">
    <location>
        <begin position="571"/>
        <end position="597"/>
    </location>
</feature>
<evidence type="ECO:0000259" key="13">
    <source>
        <dbReference type="Pfam" id="PF05057"/>
    </source>
</evidence>
<evidence type="ECO:0000256" key="2">
    <source>
        <dbReference type="ARBA" id="ARBA00004173"/>
    </source>
</evidence>
<keyword evidence="15" id="KW-1185">Reference proteome</keyword>
<dbReference type="Proteomes" id="UP001583177">
    <property type="component" value="Unassembled WGS sequence"/>
</dbReference>
<dbReference type="InterPro" id="IPR029058">
    <property type="entry name" value="AB_hydrolase_fold"/>
</dbReference>
<dbReference type="Gene3D" id="3.40.50.1820">
    <property type="entry name" value="alpha/beta hydrolase"/>
    <property type="match status" value="1"/>
</dbReference>
<evidence type="ECO:0000313" key="14">
    <source>
        <dbReference type="EMBL" id="KAL1851675.1"/>
    </source>
</evidence>
<keyword evidence="8" id="KW-0496">Mitochondrion</keyword>
<dbReference type="InterPro" id="IPR045863">
    <property type="entry name" value="CorA_TM1_TM2"/>
</dbReference>
<dbReference type="EMBL" id="JAWRVE010000170">
    <property type="protein sequence ID" value="KAL1851675.1"/>
    <property type="molecule type" value="Genomic_DNA"/>
</dbReference>
<evidence type="ECO:0000256" key="3">
    <source>
        <dbReference type="ARBA" id="ARBA00004240"/>
    </source>
</evidence>
<reference evidence="14 15" key="1">
    <citation type="journal article" date="2024" name="IMA Fungus">
        <title>IMA Genome - F19 : A genome assembly and annotation guide to empower mycologists, including annotated draft genome sequences of Ceratocystis pirilliformis, Diaporthe australafricana, Fusarium ophioides, Paecilomyces lecythidis, and Sporothrix stenoceras.</title>
        <authorList>
            <person name="Aylward J."/>
            <person name="Wilson A.M."/>
            <person name="Visagie C.M."/>
            <person name="Spraker J."/>
            <person name="Barnes I."/>
            <person name="Buitendag C."/>
            <person name="Ceriani C."/>
            <person name="Del Mar Angel L."/>
            <person name="du Plessis D."/>
            <person name="Fuchs T."/>
            <person name="Gasser K."/>
            <person name="Kramer D."/>
            <person name="Li W."/>
            <person name="Munsamy K."/>
            <person name="Piso A."/>
            <person name="Price J.L."/>
            <person name="Sonnekus B."/>
            <person name="Thomas C."/>
            <person name="van der Nest A."/>
            <person name="van Dijk A."/>
            <person name="van Heerden A."/>
            <person name="van Vuuren N."/>
            <person name="Yilmaz N."/>
            <person name="Duong T.A."/>
            <person name="van der Merwe N.A."/>
            <person name="Wingfield M.J."/>
            <person name="Wingfield B.D."/>
        </authorList>
    </citation>
    <scope>NUCLEOTIDE SEQUENCE [LARGE SCALE GENOMIC DNA]</scope>
    <source>
        <strain evidence="14 15">CMW 18300</strain>
    </source>
</reference>
<feature type="region of interest" description="Disordered" evidence="11">
    <location>
        <begin position="527"/>
        <end position="656"/>
    </location>
</feature>
<dbReference type="PANTHER" id="PTHR48182">
    <property type="entry name" value="PROTEIN SERAC1"/>
    <property type="match status" value="1"/>
</dbReference>
<evidence type="ECO:0000256" key="10">
    <source>
        <dbReference type="SAM" id="Coils"/>
    </source>
</evidence>
<feature type="transmembrane region" description="Helical" evidence="12">
    <location>
        <begin position="1205"/>
        <end position="1233"/>
    </location>
</feature>
<evidence type="ECO:0000256" key="4">
    <source>
        <dbReference type="ARBA" id="ARBA00007920"/>
    </source>
</evidence>
<feature type="coiled-coil region" evidence="10">
    <location>
        <begin position="1027"/>
        <end position="1064"/>
    </location>
</feature>
<dbReference type="Pfam" id="PF05057">
    <property type="entry name" value="DUF676"/>
    <property type="match status" value="1"/>
</dbReference>
<feature type="region of interest" description="Disordered" evidence="11">
    <location>
        <begin position="1"/>
        <end position="82"/>
    </location>
</feature>
<dbReference type="InterPro" id="IPR002523">
    <property type="entry name" value="MgTranspt_CorA/ZnTranspt_ZntB"/>
</dbReference>
<evidence type="ECO:0000256" key="5">
    <source>
        <dbReference type="ARBA" id="ARBA00022692"/>
    </source>
</evidence>
<keyword evidence="9 12" id="KW-0472">Membrane</keyword>
<feature type="compositionally biased region" description="Basic and acidic residues" evidence="11">
    <location>
        <begin position="598"/>
        <end position="609"/>
    </location>
</feature>
<protein>
    <recommendedName>
        <fullName evidence="13">DUF676 domain-containing protein</fullName>
    </recommendedName>
</protein>
<comment type="similarity">
    <text evidence="4">Belongs to the putative lipase ROG1 family.</text>
</comment>
<evidence type="ECO:0000256" key="6">
    <source>
        <dbReference type="ARBA" id="ARBA00022824"/>
    </source>
</evidence>
<sequence>MERRPLVSQAQSDTSAPAPESVPADVADAFDDSRLEDDLRDSPERIQSEPLPTRPVFPEGQQSHPHSHDTPEESTTGPSSVQDKLAAVHGTDHAVSNRTSMSHWDPEPGFAHIDGEVGGVGYNETRSDIITVPCPGADPVETWTRDPLPDGFFGDPDQDDSVSQPAIKELAGDAILSPGIGGNFPKAAHLWVRQGIRRYANTARVLLYRHRELTDNTTLEGLARDLLENVHQRREGQHVSRPIFFIAHSIGGLVVKKALLMASKSDKYRGILFNCHGITFFATPHRGSSYMSMRNLSESIQMLLHLQRPLPTSLVHEIRVGNKDLLRMHEEFADVVSEMRVWSFYETIDSQLSGSGLGIANEVQFSAPLVSIKSAIVDVKHETIYSSLESDHAHCASFGITNPRTLSTYLQDLAAAVAKAETLSQTIHTPLRLKEHVKVELIGFYEDPDAGLESDIRLYFTKYHLAEFIQKGPERCLEERLKRVSRRHGSPGGRGGAQIPVDRSTSSHRGSGLNILTGVQNFWRSAVSGPQEQRRPDSPDIIVTLPSARPDVVEGHSPPPTATGRRPHSLTLPSLSTPGFQRPSSRGSGITSSTMSDPTDREISPRDEAASSDQGTEPPGSRARAVSDHTGLDPRSTTQPDRLSKSSALGDLTAGFSRPNADRRKFMWIHLPFTNPLWVKDIFDKLSETHRQDFSKLFNNENWVSKHVQGRHSQSQPSFIRPAIHYFSPDSTPSPRLSHSSPKLNAGPSPTYLYLYLPYLHFDTYRHIIKRRSLMTRRLAHGRSRPVPEDIANLESLELRMMWEYLGHDPPLNCRRTLDQFGYPSLRDTYARDDDQMLYKLTKKDTPRRPFVGKSWRDDESIKSLVERYSVGTKLLHETIEKEKVVAASESDSDHEEELRDGNLLMVDQLWLWAIDTTTLTTFFPKRESRPSEGALFQQADLRNSIYNELNGDLTGRCENALDLAAFVALHAVTVLLDRSSHPDLDVFRIFEEAIGILTERMTFNLKKFRMQTFKDVDPEDDEGLAEASAKMIKKRHRREIEQAERENRENTSALMELRDMEDELRTMMKLFETQATMLGRMLEIYEGEGLRDITHDGRGYLNEALARLAEYKSQTTEMLERVAATRGDYEKLLEMAQRQAQVDDVRWQRLQTELASSQNLSVMIFTIFTVIFLPLSFFTSLFGMNVVEWDAQLPTMAFIGEVSLPLSAVVILATLVAAFSSRVQIFFGTIWLRLKRAWDAFKDGARALEPEATRLAKVRRRADRARGDREERDRKRKDRSYDFWATVRRQRTLASYEIPDLNRVRSATGFDSAGSGGQVPKRTTWNW</sequence>
<keyword evidence="7 12" id="KW-1133">Transmembrane helix</keyword>
<feature type="region of interest" description="Disordered" evidence="11">
    <location>
        <begin position="482"/>
        <end position="512"/>
    </location>
</feature>
<comment type="caution">
    <text evidence="14">The sequence shown here is derived from an EMBL/GenBank/DDBJ whole genome shotgun (WGS) entry which is preliminary data.</text>
</comment>
<evidence type="ECO:0000256" key="12">
    <source>
        <dbReference type="SAM" id="Phobius"/>
    </source>
</evidence>
<evidence type="ECO:0000256" key="11">
    <source>
        <dbReference type="SAM" id="MobiDB-lite"/>
    </source>
</evidence>
<feature type="compositionally biased region" description="Polar residues" evidence="11">
    <location>
        <begin position="73"/>
        <end position="82"/>
    </location>
</feature>
<feature type="transmembrane region" description="Helical" evidence="12">
    <location>
        <begin position="1161"/>
        <end position="1185"/>
    </location>
</feature>
<evidence type="ECO:0000256" key="1">
    <source>
        <dbReference type="ARBA" id="ARBA00004141"/>
    </source>
</evidence>
<evidence type="ECO:0000313" key="15">
    <source>
        <dbReference type="Proteomes" id="UP001583177"/>
    </source>
</evidence>
<dbReference type="SUPFAM" id="SSF144083">
    <property type="entry name" value="Magnesium transport protein CorA, transmembrane region"/>
    <property type="match status" value="1"/>
</dbReference>
<feature type="compositionally biased region" description="Basic and acidic residues" evidence="11">
    <location>
        <begin position="31"/>
        <end position="47"/>
    </location>
</feature>
<keyword evidence="10" id="KW-0175">Coiled coil</keyword>
<evidence type="ECO:0000256" key="8">
    <source>
        <dbReference type="ARBA" id="ARBA00023128"/>
    </source>
</evidence>
<feature type="domain" description="DUF676" evidence="13">
    <location>
        <begin position="220"/>
        <end position="305"/>
    </location>
</feature>
<dbReference type="InterPro" id="IPR052374">
    <property type="entry name" value="SERAC1"/>
</dbReference>
<evidence type="ECO:0000256" key="9">
    <source>
        <dbReference type="ARBA" id="ARBA00023136"/>
    </source>
</evidence>
<feature type="compositionally biased region" description="Polar residues" evidence="11">
    <location>
        <begin position="635"/>
        <end position="647"/>
    </location>
</feature>
<name>A0ABR3W2N3_9PEZI</name>
<dbReference type="PANTHER" id="PTHR48182:SF2">
    <property type="entry name" value="PROTEIN SERAC1"/>
    <property type="match status" value="1"/>
</dbReference>